<name>A0A699L463_TANCI</name>
<keyword evidence="1" id="KW-0808">Transferase</keyword>
<proteinExistence type="predicted"/>
<gene>
    <name evidence="1" type="ORF">Tci_697258</name>
</gene>
<protein>
    <submittedName>
        <fullName evidence="1">Reverse transcriptase domain-containing protein</fullName>
    </submittedName>
</protein>
<evidence type="ECO:0000313" key="1">
    <source>
        <dbReference type="EMBL" id="GFB25287.1"/>
    </source>
</evidence>
<dbReference type="EMBL" id="BKCJ010585810">
    <property type="protein sequence ID" value="GFB25287.1"/>
    <property type="molecule type" value="Genomic_DNA"/>
</dbReference>
<keyword evidence="1" id="KW-0548">Nucleotidyltransferase</keyword>
<dbReference type="AlphaFoldDB" id="A0A699L463"/>
<dbReference type="InterPro" id="IPR021109">
    <property type="entry name" value="Peptidase_aspartic_dom_sf"/>
</dbReference>
<dbReference type="GO" id="GO:0003964">
    <property type="term" value="F:RNA-directed DNA polymerase activity"/>
    <property type="evidence" value="ECO:0007669"/>
    <property type="project" value="UniProtKB-KW"/>
</dbReference>
<feature type="non-terminal residue" evidence="1">
    <location>
        <position position="1"/>
    </location>
</feature>
<accession>A0A699L463</accession>
<comment type="caution">
    <text evidence="1">The sequence shown here is derived from an EMBL/GenBank/DDBJ whole genome shotgun (WGS) entry which is preliminary data.</text>
</comment>
<keyword evidence="1" id="KW-0695">RNA-directed DNA polymerase</keyword>
<sequence length="298" mass="33092">ASHGPNPPPAYQALAYQAPSYQALVHQGLIPQPQVVTTTEFTNYMKANDVILKNMQTNMISLTNSNLELKNMFGQFMKMNTSSSSGSGTLPSNTITNLKEDLKERSISRPIGVAKDVFVKVGKFHFPTDFIVVDFDANPRVPLILGRSFLKTRRALIDVYAGELTLRVNNEAVTFNLDQTSIYSYNYNDMTANRIDVIDMACEEYSQEVLGFFDVIASGNPTSYYDLIISTSSSTLTPFGDSDFLLEEVDAFLALEDDPTAPEVDHSYYDTKGDILLLEAFLNDDTSLPPPNQGMYLP</sequence>
<dbReference type="PANTHER" id="PTHR33067">
    <property type="entry name" value="RNA-DIRECTED DNA POLYMERASE-RELATED"/>
    <property type="match status" value="1"/>
</dbReference>
<dbReference type="Gene3D" id="2.40.70.10">
    <property type="entry name" value="Acid Proteases"/>
    <property type="match status" value="1"/>
</dbReference>
<organism evidence="1">
    <name type="scientific">Tanacetum cinerariifolium</name>
    <name type="common">Dalmatian daisy</name>
    <name type="synonym">Chrysanthemum cinerariifolium</name>
    <dbReference type="NCBI Taxonomy" id="118510"/>
    <lineage>
        <taxon>Eukaryota</taxon>
        <taxon>Viridiplantae</taxon>
        <taxon>Streptophyta</taxon>
        <taxon>Embryophyta</taxon>
        <taxon>Tracheophyta</taxon>
        <taxon>Spermatophyta</taxon>
        <taxon>Magnoliopsida</taxon>
        <taxon>eudicotyledons</taxon>
        <taxon>Gunneridae</taxon>
        <taxon>Pentapetalae</taxon>
        <taxon>asterids</taxon>
        <taxon>campanulids</taxon>
        <taxon>Asterales</taxon>
        <taxon>Asteraceae</taxon>
        <taxon>Asteroideae</taxon>
        <taxon>Anthemideae</taxon>
        <taxon>Anthemidinae</taxon>
        <taxon>Tanacetum</taxon>
    </lineage>
</organism>
<reference evidence="1" key="1">
    <citation type="journal article" date="2019" name="Sci. Rep.">
        <title>Draft genome of Tanacetum cinerariifolium, the natural source of mosquito coil.</title>
        <authorList>
            <person name="Yamashiro T."/>
            <person name="Shiraishi A."/>
            <person name="Satake H."/>
            <person name="Nakayama K."/>
        </authorList>
    </citation>
    <scope>NUCLEOTIDE SEQUENCE</scope>
</reference>
<dbReference type="PANTHER" id="PTHR33067:SF9">
    <property type="entry name" value="RNA-DIRECTED DNA POLYMERASE"/>
    <property type="match status" value="1"/>
</dbReference>